<name>A0A8D8J899_CULPI</name>
<organism evidence="1">
    <name type="scientific">Culex pipiens</name>
    <name type="common">House mosquito</name>
    <dbReference type="NCBI Taxonomy" id="7175"/>
    <lineage>
        <taxon>Eukaryota</taxon>
        <taxon>Metazoa</taxon>
        <taxon>Ecdysozoa</taxon>
        <taxon>Arthropoda</taxon>
        <taxon>Hexapoda</taxon>
        <taxon>Insecta</taxon>
        <taxon>Pterygota</taxon>
        <taxon>Neoptera</taxon>
        <taxon>Endopterygota</taxon>
        <taxon>Diptera</taxon>
        <taxon>Nematocera</taxon>
        <taxon>Culicoidea</taxon>
        <taxon>Culicidae</taxon>
        <taxon>Culicinae</taxon>
        <taxon>Culicini</taxon>
        <taxon>Culex</taxon>
        <taxon>Culex</taxon>
    </lineage>
</organism>
<evidence type="ECO:0000313" key="1">
    <source>
        <dbReference type="EMBL" id="CAG6565682.1"/>
    </source>
</evidence>
<dbReference type="AlphaFoldDB" id="A0A8D8J899"/>
<dbReference type="EMBL" id="HBUE01169326">
    <property type="protein sequence ID" value="CAG6514195.1"/>
    <property type="molecule type" value="Transcribed_RNA"/>
</dbReference>
<dbReference type="EMBL" id="HBUE01127402">
    <property type="protein sequence ID" value="CAG6495084.1"/>
    <property type="molecule type" value="Transcribed_RNA"/>
</dbReference>
<proteinExistence type="predicted"/>
<dbReference type="EMBL" id="HBUE01274703">
    <property type="protein sequence ID" value="CAG6565682.1"/>
    <property type="molecule type" value="Transcribed_RNA"/>
</dbReference>
<reference evidence="1" key="1">
    <citation type="submission" date="2021-05" db="EMBL/GenBank/DDBJ databases">
        <authorList>
            <person name="Alioto T."/>
            <person name="Alioto T."/>
            <person name="Gomez Garrido J."/>
        </authorList>
    </citation>
    <scope>NUCLEOTIDE SEQUENCE</scope>
</reference>
<accession>A0A8D8J899</accession>
<sequence>MVRKRIFRFPAPMETCRVCRESSASSKTKRDALLYCSAIRCAPPAVKGKVHRNQMAEVCSQALLQEVVHGRFSSTTPRSRFAVRSPKNTTGTPSSSTLFPACSFIPALVIKHVIL</sequence>
<protein>
    <submittedName>
        <fullName evidence="1">(northern house mosquito) hypothetical protein</fullName>
    </submittedName>
</protein>